<sequence length="577" mass="64715">MTYKIELKDAVKGYTYDQDKIISPEKTVAQFKNKAAEAGLDILNRTRRIDNGRLDIPVFFSECGAHARKVIGTNKQMGKGGTPAQSEASAVMELAERFSFFSFVKDPTRFFKARPKDLDDTALPFDQIIRSVHDTKEDALKIKHIFDDLTLQWTRGYNLTLEKEVLIPFNWFYMINEFNGPCAGNCNEEALIQGICELVERHTSSRVSHGNLHVPGIRTDTFTDPLVKEMLAKYKKCGIQIHASDFSLDTGIPTIAVLAWDPATFPEKSEIVWTAGTSPDPQKAMSRALTEVAQLAGDFNTGSNYEASGLPKFTRIEDAALITQPDTLVTLADLPDLSDPNIRVEVENLISALKKKDFQILAIDTRHPDLDIPAFYTIIPGAHFRERAVSASVGMFTARLIIETLDPIQALDRLEALETALPDKYYTRFYKGLVYNAIGEYPTALEEFEAAMDREPARLNRPDICSHMGACLKDLGQYDRAVEICTRGLAVDDQRPDLLNTMGVCHFLQKNHHKAITCFEQALEIDPSQAINYANIGSNYRELGEPALAVKFYEMALEIDPTIEFARDNIQKLKDKS</sequence>
<gene>
    <name evidence="3" type="ORF">H0S81_02380</name>
</gene>
<dbReference type="SUPFAM" id="SSF48452">
    <property type="entry name" value="TPR-like"/>
    <property type="match status" value="1"/>
</dbReference>
<dbReference type="Pfam" id="PF02624">
    <property type="entry name" value="YcaO"/>
    <property type="match status" value="1"/>
</dbReference>
<dbReference type="PROSITE" id="PS50005">
    <property type="entry name" value="TPR"/>
    <property type="match status" value="3"/>
</dbReference>
<dbReference type="EMBL" id="JACCQK010000100">
    <property type="protein sequence ID" value="MBG0778759.1"/>
    <property type="molecule type" value="Genomic_DNA"/>
</dbReference>
<dbReference type="InterPro" id="IPR011990">
    <property type="entry name" value="TPR-like_helical_dom_sf"/>
</dbReference>
<organism evidence="3 4">
    <name type="scientific">Desulfotignum balticum</name>
    <dbReference type="NCBI Taxonomy" id="115781"/>
    <lineage>
        <taxon>Bacteria</taxon>
        <taxon>Pseudomonadati</taxon>
        <taxon>Thermodesulfobacteriota</taxon>
        <taxon>Desulfobacteria</taxon>
        <taxon>Desulfobacterales</taxon>
        <taxon>Desulfobacteraceae</taxon>
        <taxon>Desulfotignum</taxon>
    </lineage>
</organism>
<dbReference type="PANTHER" id="PTHR37809:SF1">
    <property type="entry name" value="RIBOSOMAL PROTEIN S12 METHYLTHIOTRANSFERASE ACCESSORY FACTOR YCAO"/>
    <property type="match status" value="1"/>
</dbReference>
<comment type="caution">
    <text evidence="3">The sequence shown here is derived from an EMBL/GenBank/DDBJ whole genome shotgun (WGS) entry which is preliminary data.</text>
</comment>
<dbReference type="Gene3D" id="3.30.1330.230">
    <property type="match status" value="1"/>
</dbReference>
<evidence type="ECO:0000259" key="2">
    <source>
        <dbReference type="PROSITE" id="PS51664"/>
    </source>
</evidence>
<dbReference type="Gene3D" id="1.25.40.10">
    <property type="entry name" value="Tetratricopeptide repeat domain"/>
    <property type="match status" value="1"/>
</dbReference>
<accession>A0A931GAR2</accession>
<dbReference type="Gene3D" id="3.30.40.250">
    <property type="match status" value="1"/>
</dbReference>
<dbReference type="SMART" id="SM00028">
    <property type="entry name" value="TPR"/>
    <property type="match status" value="4"/>
</dbReference>
<feature type="repeat" description="TPR" evidence="1">
    <location>
        <begin position="496"/>
        <end position="529"/>
    </location>
</feature>
<protein>
    <submittedName>
        <fullName evidence="3">YcaO-like family protein</fullName>
    </submittedName>
</protein>
<feature type="domain" description="YcaO" evidence="2">
    <location>
        <begin position="78"/>
        <end position="381"/>
    </location>
</feature>
<dbReference type="Pfam" id="PF13424">
    <property type="entry name" value="TPR_12"/>
    <property type="match status" value="1"/>
</dbReference>
<dbReference type="PANTHER" id="PTHR37809">
    <property type="entry name" value="RIBOSOMAL PROTEIN S12 METHYLTHIOTRANSFERASE ACCESSORY FACTOR YCAO"/>
    <property type="match status" value="1"/>
</dbReference>
<evidence type="ECO:0000313" key="4">
    <source>
        <dbReference type="Proteomes" id="UP000706172"/>
    </source>
</evidence>
<dbReference type="Pfam" id="PF13176">
    <property type="entry name" value="TPR_7"/>
    <property type="match status" value="1"/>
</dbReference>
<dbReference type="Gene3D" id="3.30.160.660">
    <property type="match status" value="1"/>
</dbReference>
<feature type="repeat" description="TPR" evidence="1">
    <location>
        <begin position="530"/>
        <end position="563"/>
    </location>
</feature>
<dbReference type="PROSITE" id="PS51664">
    <property type="entry name" value="YCAO"/>
    <property type="match status" value="1"/>
</dbReference>
<dbReference type="NCBIfam" id="TIGR00702">
    <property type="entry name" value="YcaO-type kinase domain"/>
    <property type="match status" value="1"/>
</dbReference>
<reference evidence="3" key="1">
    <citation type="submission" date="2020-07" db="EMBL/GenBank/DDBJ databases">
        <title>Severe corrosion of carbon steel in oil field produced water can be linked to methanogenic archaea containing a special type of NiFe hydrogenase.</title>
        <authorList>
            <person name="Lahme S."/>
            <person name="Mand J."/>
            <person name="Longwell J."/>
            <person name="Smith R."/>
            <person name="Enning D."/>
        </authorList>
    </citation>
    <scope>NUCLEOTIDE SEQUENCE</scope>
    <source>
        <strain evidence="3">MIC098Bin6</strain>
    </source>
</reference>
<dbReference type="Proteomes" id="UP000706172">
    <property type="component" value="Unassembled WGS sequence"/>
</dbReference>
<keyword evidence="1" id="KW-0802">TPR repeat</keyword>
<evidence type="ECO:0000313" key="3">
    <source>
        <dbReference type="EMBL" id="MBG0778759.1"/>
    </source>
</evidence>
<evidence type="ECO:0000256" key="1">
    <source>
        <dbReference type="PROSITE-ProRule" id="PRU00339"/>
    </source>
</evidence>
<dbReference type="InterPro" id="IPR019734">
    <property type="entry name" value="TPR_rpt"/>
</dbReference>
<dbReference type="InterPro" id="IPR003776">
    <property type="entry name" value="YcaO-like_dom"/>
</dbReference>
<feature type="repeat" description="TPR" evidence="1">
    <location>
        <begin position="425"/>
        <end position="458"/>
    </location>
</feature>
<name>A0A931GAR2_9BACT</name>
<proteinExistence type="predicted"/>
<dbReference type="AlphaFoldDB" id="A0A931GAR2"/>